<evidence type="ECO:0000313" key="8">
    <source>
        <dbReference type="Proteomes" id="UP001310594"/>
    </source>
</evidence>
<organism evidence="7 8">
    <name type="scientific">Elasticomyces elasticus</name>
    <dbReference type="NCBI Taxonomy" id="574655"/>
    <lineage>
        <taxon>Eukaryota</taxon>
        <taxon>Fungi</taxon>
        <taxon>Dikarya</taxon>
        <taxon>Ascomycota</taxon>
        <taxon>Pezizomycotina</taxon>
        <taxon>Dothideomycetes</taxon>
        <taxon>Dothideomycetidae</taxon>
        <taxon>Mycosphaerellales</taxon>
        <taxon>Teratosphaeriaceae</taxon>
        <taxon>Elasticomyces</taxon>
    </lineage>
</organism>
<proteinExistence type="inferred from homology"/>
<keyword evidence="5" id="KW-0175">Coiled coil</keyword>
<keyword evidence="3 4" id="KW-0539">Nucleus</keyword>
<dbReference type="InterPro" id="IPR011333">
    <property type="entry name" value="SKP1/BTB/POZ_sf"/>
</dbReference>
<dbReference type="Gene3D" id="3.30.710.10">
    <property type="entry name" value="Potassium Channel Kv1.1, Chain A"/>
    <property type="match status" value="1"/>
</dbReference>
<comment type="function">
    <text evidence="4">Component of the Mediator complex, a coactivator involved in the regulated transcription of nearly all RNA polymerase II-dependent genes. Mediator functions as a bridge to convey information from gene-specific regulatory proteins to the basal RNA polymerase II transcription machinery. Mediator is recruited to promoters by direct interactions with regulatory proteins and serves as a scaffold for the assembly of a functional pre-initiation complex with RNA polymerase II and the general transcription factors.</text>
</comment>
<evidence type="ECO:0000256" key="3">
    <source>
        <dbReference type="ARBA" id="ARBA00023242"/>
    </source>
</evidence>
<dbReference type="Gene3D" id="1.10.287.3490">
    <property type="match status" value="1"/>
</dbReference>
<evidence type="ECO:0000256" key="4">
    <source>
        <dbReference type="RuleBase" id="RU364147"/>
    </source>
</evidence>
<keyword evidence="4" id="KW-0805">Transcription regulation</keyword>
<dbReference type="InterPro" id="IPR019404">
    <property type="entry name" value="Mediator_Med11"/>
</dbReference>
<evidence type="ECO:0000313" key="7">
    <source>
        <dbReference type="EMBL" id="KAK5699923.1"/>
    </source>
</evidence>
<keyword evidence="4" id="KW-0010">Activator</keyword>
<evidence type="ECO:0000256" key="5">
    <source>
        <dbReference type="SAM" id="Coils"/>
    </source>
</evidence>
<dbReference type="InterPro" id="IPR000210">
    <property type="entry name" value="BTB/POZ_dom"/>
</dbReference>
<dbReference type="GO" id="GO:0016592">
    <property type="term" value="C:mediator complex"/>
    <property type="evidence" value="ECO:0007669"/>
    <property type="project" value="InterPro"/>
</dbReference>
<evidence type="ECO:0000259" key="6">
    <source>
        <dbReference type="PROSITE" id="PS50097"/>
    </source>
</evidence>
<accession>A0AAN8A2Z8</accession>
<dbReference type="AlphaFoldDB" id="A0AAN8A2Z8"/>
<dbReference type="PANTHER" id="PTHR47843">
    <property type="entry name" value="BTB DOMAIN-CONTAINING PROTEIN-RELATED"/>
    <property type="match status" value="1"/>
</dbReference>
<dbReference type="Proteomes" id="UP001310594">
    <property type="component" value="Unassembled WGS sequence"/>
</dbReference>
<sequence length="468" mass="51661">MASQEITPADRIRELNDISSGIAEMLRHMGQAISALASSPDEGGESMAARKATFDEHSRAAYTGVQAFQAKMRRQAYALEEAGIIAAEAPVIRVKSNQPQAQGAAAGRGGPAAAGAQLVEAERVTNGGLGNLDVGWLNSRGNKVAVEMESELLQEAKDLLQRELERKQTMPMASDCLLAGPSVRSYTKLLDIPPWLVTLDLNASYVYIFIEEIIERSLNIFVMTDLLVAMEGYRSSFDKTKVWPISDFARIQRTALAWKPDPRLPAKRAFDASQPLIKVLVGLTEEVFLIHRPILCSSSGYFTARLKPEWSRQSSDEVRLPDADHSAFNIYVNWLYMRGITRSSLDDDDEDAQSEEWLNLADAFVLGDALVDSEFQASVLETLRFMSGSRQRKSFWAVATEVVAVIYDGTPTGSPVREVLLDLFLLHADGQLSDNEILALPEDFLRELEKAPQSLAVMRGWRKAGPGP</sequence>
<dbReference type="PANTHER" id="PTHR47843:SF2">
    <property type="entry name" value="BTB DOMAIN-CONTAINING PROTEIN"/>
    <property type="match status" value="1"/>
</dbReference>
<keyword evidence="4" id="KW-0804">Transcription</keyword>
<comment type="subunit">
    <text evidence="4">Component of the Mediator complex.</text>
</comment>
<evidence type="ECO:0000256" key="2">
    <source>
        <dbReference type="ARBA" id="ARBA00008186"/>
    </source>
</evidence>
<feature type="coiled-coil region" evidence="5">
    <location>
        <begin position="143"/>
        <end position="170"/>
    </location>
</feature>
<dbReference type="EMBL" id="JAVRQU010000008">
    <property type="protein sequence ID" value="KAK5699923.1"/>
    <property type="molecule type" value="Genomic_DNA"/>
</dbReference>
<dbReference type="Pfam" id="PF10280">
    <property type="entry name" value="Med11"/>
    <property type="match status" value="1"/>
</dbReference>
<dbReference type="CDD" id="cd18186">
    <property type="entry name" value="BTB_POZ_ZBTB_KLHL-like"/>
    <property type="match status" value="1"/>
</dbReference>
<comment type="caution">
    <text evidence="7">The sequence shown here is derived from an EMBL/GenBank/DDBJ whole genome shotgun (WGS) entry which is preliminary data.</text>
</comment>
<dbReference type="Pfam" id="PF00651">
    <property type="entry name" value="BTB"/>
    <property type="match status" value="1"/>
</dbReference>
<evidence type="ECO:0000256" key="1">
    <source>
        <dbReference type="ARBA" id="ARBA00004123"/>
    </source>
</evidence>
<protein>
    <recommendedName>
        <fullName evidence="4">Mediator of RNA polymerase II transcription subunit 11</fullName>
    </recommendedName>
    <alternativeName>
        <fullName evidence="4">Mediator complex subunit 11</fullName>
    </alternativeName>
</protein>
<name>A0AAN8A2Z8_9PEZI</name>
<feature type="domain" description="BTB" evidence="6">
    <location>
        <begin position="277"/>
        <end position="344"/>
    </location>
</feature>
<gene>
    <name evidence="4" type="primary">MED11</name>
    <name evidence="7" type="ORF">LTR97_006057</name>
</gene>
<dbReference type="PROSITE" id="PS50097">
    <property type="entry name" value="BTB"/>
    <property type="match status" value="1"/>
</dbReference>
<comment type="subcellular location">
    <subcellularLocation>
        <location evidence="1 4">Nucleus</location>
    </subcellularLocation>
</comment>
<dbReference type="GO" id="GO:0003712">
    <property type="term" value="F:transcription coregulator activity"/>
    <property type="evidence" value="ECO:0007669"/>
    <property type="project" value="InterPro"/>
</dbReference>
<comment type="similarity">
    <text evidence="2 4">Belongs to the Mediator complex subunit 11 family.</text>
</comment>
<reference evidence="7" key="1">
    <citation type="submission" date="2023-08" db="EMBL/GenBank/DDBJ databases">
        <title>Black Yeasts Isolated from many extreme environments.</title>
        <authorList>
            <person name="Coleine C."/>
            <person name="Stajich J.E."/>
            <person name="Selbmann L."/>
        </authorList>
    </citation>
    <scope>NUCLEOTIDE SEQUENCE</scope>
    <source>
        <strain evidence="7">CCFEE 5810</strain>
    </source>
</reference>
<dbReference type="GO" id="GO:0006357">
    <property type="term" value="P:regulation of transcription by RNA polymerase II"/>
    <property type="evidence" value="ECO:0007669"/>
    <property type="project" value="InterPro"/>
</dbReference>
<dbReference type="SUPFAM" id="SSF54695">
    <property type="entry name" value="POZ domain"/>
    <property type="match status" value="1"/>
</dbReference>